<evidence type="ECO:0000313" key="5">
    <source>
        <dbReference type="Proteomes" id="UP001375812"/>
    </source>
</evidence>
<name>A0ABU8PDV5_9HYPH</name>
<organism evidence="4 5">
    <name type="scientific">Ochrobactrum vermis</name>
    <dbReference type="NCBI Taxonomy" id="1827297"/>
    <lineage>
        <taxon>Bacteria</taxon>
        <taxon>Pseudomonadati</taxon>
        <taxon>Pseudomonadota</taxon>
        <taxon>Alphaproteobacteria</taxon>
        <taxon>Hyphomicrobiales</taxon>
        <taxon>Brucellaceae</taxon>
        <taxon>Brucella/Ochrobactrum group</taxon>
        <taxon>Ochrobactrum</taxon>
    </lineage>
</organism>
<dbReference type="SUPFAM" id="SSF46689">
    <property type="entry name" value="Homeodomain-like"/>
    <property type="match status" value="1"/>
</dbReference>
<comment type="caution">
    <text evidence="4">The sequence shown here is derived from an EMBL/GenBank/DDBJ whole genome shotgun (WGS) entry which is preliminary data.</text>
</comment>
<sequence length="190" mass="20503">MARTKSVPDEAVLDRLLAVVVEAGPTGLTFARAAKAAGLSAATLVQRYGSSQSMLEAVLLRAWDQLDAATRTADENAALTPQGAVDLLMALTPSGTAEYNATDGLLLLREDIRNPVLRARGAAWGLYLADALGRRLSDDAGKAERLGWQMASVWQGANIWWAFTRSEPSEIATRRALLEWLENNPTGVKR</sequence>
<evidence type="ECO:0000259" key="3">
    <source>
        <dbReference type="PROSITE" id="PS50977"/>
    </source>
</evidence>
<dbReference type="EMBL" id="JBBGZH010000001">
    <property type="protein sequence ID" value="MEJ5020437.1"/>
    <property type="molecule type" value="Genomic_DNA"/>
</dbReference>
<protein>
    <submittedName>
        <fullName evidence="4">TetR/AcrR family transcriptional regulator</fullName>
    </submittedName>
</protein>
<dbReference type="InterPro" id="IPR001647">
    <property type="entry name" value="HTH_TetR"/>
</dbReference>
<evidence type="ECO:0000313" key="4">
    <source>
        <dbReference type="EMBL" id="MEJ5020437.1"/>
    </source>
</evidence>
<evidence type="ECO:0000256" key="1">
    <source>
        <dbReference type="ARBA" id="ARBA00023125"/>
    </source>
</evidence>
<dbReference type="PROSITE" id="PS50977">
    <property type="entry name" value="HTH_TETR_2"/>
    <property type="match status" value="1"/>
</dbReference>
<dbReference type="Proteomes" id="UP001375812">
    <property type="component" value="Unassembled WGS sequence"/>
</dbReference>
<keyword evidence="1 2" id="KW-0238">DNA-binding</keyword>
<reference evidence="4 5" key="1">
    <citation type="submission" date="2023-12" db="EMBL/GenBank/DDBJ databases">
        <title>Gut-associated functions are favored during microbiome assembly across C. elegans life.</title>
        <authorList>
            <person name="Zimmermann J."/>
        </authorList>
    </citation>
    <scope>NUCLEOTIDE SEQUENCE [LARGE SCALE GENOMIC DNA]</scope>
    <source>
        <strain evidence="4 5">MYb71</strain>
    </source>
</reference>
<feature type="DNA-binding region" description="H-T-H motif" evidence="2">
    <location>
        <begin position="29"/>
        <end position="48"/>
    </location>
</feature>
<evidence type="ECO:0000256" key="2">
    <source>
        <dbReference type="PROSITE-ProRule" id="PRU00335"/>
    </source>
</evidence>
<dbReference type="Gene3D" id="1.10.357.10">
    <property type="entry name" value="Tetracycline Repressor, domain 2"/>
    <property type="match status" value="1"/>
</dbReference>
<feature type="domain" description="HTH tetR-type" evidence="3">
    <location>
        <begin position="6"/>
        <end position="66"/>
    </location>
</feature>
<accession>A0ABU8PDV5</accession>
<dbReference type="InterPro" id="IPR009057">
    <property type="entry name" value="Homeodomain-like_sf"/>
</dbReference>
<proteinExistence type="predicted"/>
<keyword evidence="5" id="KW-1185">Reference proteome</keyword>
<dbReference type="RefSeq" id="WP_105542771.1">
    <property type="nucleotide sequence ID" value="NZ_JBBGZH010000001.1"/>
</dbReference>
<gene>
    <name evidence="4" type="ORF">WH297_11915</name>
</gene>